<dbReference type="Pfam" id="PF00147">
    <property type="entry name" value="Fibrinogen_C"/>
    <property type="match status" value="1"/>
</dbReference>
<dbReference type="GO" id="GO:0005577">
    <property type="term" value="C:fibrinogen complex"/>
    <property type="evidence" value="ECO:0007669"/>
    <property type="project" value="TreeGrafter"/>
</dbReference>
<dbReference type="SUPFAM" id="SSF56496">
    <property type="entry name" value="Fibrinogen C-terminal domain-like"/>
    <property type="match status" value="1"/>
</dbReference>
<evidence type="ECO:0000256" key="2">
    <source>
        <dbReference type="ARBA" id="ARBA00022525"/>
    </source>
</evidence>
<evidence type="ECO:0000256" key="3">
    <source>
        <dbReference type="ARBA" id="ARBA00022729"/>
    </source>
</evidence>
<dbReference type="Ensembl" id="ENSSGRT00000044669.1">
    <property type="protein sequence ID" value="ENSSGRP00000041684.1"/>
    <property type="gene ID" value="ENSSGRG00000022637.1"/>
</dbReference>
<accession>A0A672MUP9</accession>
<keyword evidence="6" id="KW-0325">Glycoprotein</keyword>
<dbReference type="PROSITE" id="PS51406">
    <property type="entry name" value="FIBRINOGEN_C_2"/>
    <property type="match status" value="1"/>
</dbReference>
<organism evidence="8 9">
    <name type="scientific">Sinocyclocheilus grahami</name>
    <name type="common">Dianchi golden-line fish</name>
    <name type="synonym">Barbus grahami</name>
    <dbReference type="NCBI Taxonomy" id="75366"/>
    <lineage>
        <taxon>Eukaryota</taxon>
        <taxon>Metazoa</taxon>
        <taxon>Chordata</taxon>
        <taxon>Craniata</taxon>
        <taxon>Vertebrata</taxon>
        <taxon>Euteleostomi</taxon>
        <taxon>Actinopterygii</taxon>
        <taxon>Neopterygii</taxon>
        <taxon>Teleostei</taxon>
        <taxon>Ostariophysi</taxon>
        <taxon>Cypriniformes</taxon>
        <taxon>Cyprinidae</taxon>
        <taxon>Cyprininae</taxon>
        <taxon>Sinocyclocheilus</taxon>
    </lineage>
</organism>
<dbReference type="InterPro" id="IPR002181">
    <property type="entry name" value="Fibrinogen_a/b/g_C_dom"/>
</dbReference>
<dbReference type="GO" id="GO:0042730">
    <property type="term" value="P:fibrinolysis"/>
    <property type="evidence" value="ECO:0007669"/>
    <property type="project" value="TreeGrafter"/>
</dbReference>
<name>A0A672MUP9_SINGR</name>
<dbReference type="SMART" id="SM00186">
    <property type="entry name" value="FBG"/>
    <property type="match status" value="1"/>
</dbReference>
<keyword evidence="4" id="KW-0175">Coiled coil</keyword>
<dbReference type="PANTHER" id="PTHR47221">
    <property type="entry name" value="FIBRINOGEN ALPHA CHAIN"/>
    <property type="match status" value="1"/>
</dbReference>
<reference evidence="8" key="2">
    <citation type="submission" date="2025-09" db="UniProtKB">
        <authorList>
            <consortium name="Ensembl"/>
        </authorList>
    </citation>
    <scope>IDENTIFICATION</scope>
</reference>
<comment type="subcellular location">
    <subcellularLocation>
        <location evidence="1">Secreted</location>
    </subcellularLocation>
</comment>
<dbReference type="GO" id="GO:0072377">
    <property type="term" value="P:blood coagulation, common pathway"/>
    <property type="evidence" value="ECO:0007669"/>
    <property type="project" value="TreeGrafter"/>
</dbReference>
<dbReference type="GO" id="GO:0005201">
    <property type="term" value="F:extracellular matrix structural constituent"/>
    <property type="evidence" value="ECO:0007669"/>
    <property type="project" value="TreeGrafter"/>
</dbReference>
<protein>
    <submittedName>
        <fullName evidence="8">Fibrinogen beta chain</fullName>
    </submittedName>
</protein>
<dbReference type="AlphaFoldDB" id="A0A672MUP9"/>
<dbReference type="InterPro" id="IPR014716">
    <property type="entry name" value="Fibrinogen_a/b/g_C_1"/>
</dbReference>
<dbReference type="Gene3D" id="4.10.530.10">
    <property type="entry name" value="Gamma-fibrinogen Carboxyl Terminal Fragment, domain 2"/>
    <property type="match status" value="1"/>
</dbReference>
<evidence type="ECO:0000313" key="8">
    <source>
        <dbReference type="Ensembl" id="ENSSGRP00000041684.1"/>
    </source>
</evidence>
<dbReference type="PANTHER" id="PTHR47221:SF6">
    <property type="entry name" value="FIBRINOGEN ALPHA CHAIN"/>
    <property type="match status" value="1"/>
</dbReference>
<evidence type="ECO:0000259" key="7">
    <source>
        <dbReference type="PROSITE" id="PS51406"/>
    </source>
</evidence>
<dbReference type="InterPro" id="IPR036056">
    <property type="entry name" value="Fibrinogen-like_C"/>
</dbReference>
<evidence type="ECO:0000313" key="9">
    <source>
        <dbReference type="Proteomes" id="UP000472262"/>
    </source>
</evidence>
<keyword evidence="3" id="KW-0732">Signal</keyword>
<dbReference type="Proteomes" id="UP000472262">
    <property type="component" value="Unassembled WGS sequence"/>
</dbReference>
<dbReference type="GO" id="GO:0030674">
    <property type="term" value="F:protein-macromolecule adaptor activity"/>
    <property type="evidence" value="ECO:0007669"/>
    <property type="project" value="TreeGrafter"/>
</dbReference>
<feature type="domain" description="Fibrinogen C-terminal" evidence="7">
    <location>
        <begin position="8"/>
        <end position="246"/>
    </location>
</feature>
<reference evidence="8" key="1">
    <citation type="submission" date="2025-08" db="UniProtKB">
        <authorList>
            <consortium name="Ensembl"/>
        </authorList>
    </citation>
    <scope>IDENTIFICATION</scope>
</reference>
<dbReference type="Gene3D" id="3.90.215.10">
    <property type="entry name" value="Gamma Fibrinogen, chain A, domain 1"/>
    <property type="match status" value="1"/>
</dbReference>
<dbReference type="GO" id="GO:0034116">
    <property type="term" value="P:positive regulation of heterotypic cell-cell adhesion"/>
    <property type="evidence" value="ECO:0007669"/>
    <property type="project" value="TreeGrafter"/>
</dbReference>
<dbReference type="CDD" id="cd00087">
    <property type="entry name" value="FReD"/>
    <property type="match status" value="1"/>
</dbReference>
<keyword evidence="9" id="KW-1185">Reference proteome</keyword>
<evidence type="ECO:0000256" key="6">
    <source>
        <dbReference type="ARBA" id="ARBA00023180"/>
    </source>
</evidence>
<dbReference type="InParanoid" id="A0A672MUP9"/>
<evidence type="ECO:0000256" key="4">
    <source>
        <dbReference type="ARBA" id="ARBA00023054"/>
    </source>
</evidence>
<dbReference type="InterPro" id="IPR037579">
    <property type="entry name" value="FIB_ANG-like"/>
</dbReference>
<evidence type="ECO:0000256" key="5">
    <source>
        <dbReference type="ARBA" id="ARBA00023157"/>
    </source>
</evidence>
<dbReference type="GO" id="GO:0070527">
    <property type="term" value="P:platelet aggregation"/>
    <property type="evidence" value="ECO:0007669"/>
    <property type="project" value="TreeGrafter"/>
</dbReference>
<dbReference type="FunFam" id="4.10.530.10:FF:000004">
    <property type="entry name" value="Fibrinogen beta chain"/>
    <property type="match status" value="1"/>
</dbReference>
<keyword evidence="2" id="KW-0964">Secreted</keyword>
<dbReference type="OMA" id="YHCAKSS"/>
<keyword evidence="5" id="KW-1015">Disulfide bond</keyword>
<evidence type="ECO:0000256" key="1">
    <source>
        <dbReference type="ARBA" id="ARBA00004613"/>
    </source>
</evidence>
<proteinExistence type="predicted"/>
<sequence>MPCKVSCPIPVVSGKECEDVIRKGGEESQMYLIWPDPLSWVHIQNRTDSSIDFGRRWDEYRRGFGNIAFDVGKGHCQTPGELQLLGNDRISQLTKMGPTELLDEMEDWSGSKVYAQYEQFTVQGEATNYILTAGRYSGTAENTFLDGAKELFGENCTMTIHNGMMFSTYDRDNDKWYPSKQRSREDGGGWWYNRCHSCNPNGRYYWGGSYTKYMAKHGTDDGIVWMNRKGSWYSLKSISMKIRPFFKQL</sequence>